<name>A0A1Y2B9V9_9TREE</name>
<dbReference type="InterPro" id="IPR009072">
    <property type="entry name" value="Histone-fold"/>
</dbReference>
<keyword evidence="4" id="KW-0804">Transcription</keyword>
<feature type="compositionally biased region" description="Low complexity" evidence="6">
    <location>
        <begin position="208"/>
        <end position="226"/>
    </location>
</feature>
<sequence length="364" mass="39383">MSAPTPSAGTPTGQPNPQASKINLTQIMSNIPHLIKLAGQGSLKPIQITQLRSILFKNIKQIAISLIGSNGDTQPLLNLPPSLDPSRVWEGQSPMCTAEDWKNLAANAIGEARVKVKEAAGKVQTRVAVGTSGSSTPAHSQPGSPQPSSSQASGTQQPVRPTAFMPMEEFKAMLALTPEARHALFEKDPAVKRRFMGALNSYREHQSKAAQAQSQNQAAGQATSGGLPAPTTNLHTGQAFQLALPARRERDEDRRKRKFKEYVKEDAPGMELEIGVPEVLGEVMDAFVAEAAKGAFKLARHRKAEKVELKDIAYFLDKTYSLTVPGFDVHPTERRHIIPEGDRKKGKGVAPRAARLGRGTKEED</sequence>
<reference evidence="8 9" key="1">
    <citation type="submission" date="2016-07" db="EMBL/GenBank/DDBJ databases">
        <title>Pervasive Adenine N6-methylation of Active Genes in Fungi.</title>
        <authorList>
            <consortium name="DOE Joint Genome Institute"/>
            <person name="Mondo S.J."/>
            <person name="Dannebaum R.O."/>
            <person name="Kuo R.C."/>
            <person name="Labutti K."/>
            <person name="Haridas S."/>
            <person name="Kuo A."/>
            <person name="Salamov A."/>
            <person name="Ahrendt S.R."/>
            <person name="Lipzen A."/>
            <person name="Sullivan W."/>
            <person name="Andreopoulos W.B."/>
            <person name="Clum A."/>
            <person name="Lindquist E."/>
            <person name="Daum C."/>
            <person name="Ramamoorthy G.K."/>
            <person name="Gryganskyi A."/>
            <person name="Culley D."/>
            <person name="Magnuson J.K."/>
            <person name="James T.Y."/>
            <person name="O'Malley M.A."/>
            <person name="Stajich J.E."/>
            <person name="Spatafora J.W."/>
            <person name="Visel A."/>
            <person name="Grigoriev I.V."/>
        </authorList>
    </citation>
    <scope>NUCLEOTIDE SEQUENCE [LARGE SCALE GENOMIC DNA]</scope>
    <source>
        <strain evidence="8 9">68-887.2</strain>
    </source>
</reference>
<proteinExistence type="inferred from homology"/>
<comment type="subcellular location">
    <subcellularLocation>
        <location evidence="1">Nucleus</location>
    </subcellularLocation>
</comment>
<dbReference type="InterPro" id="IPR003228">
    <property type="entry name" value="TFIID_TAF12_dom"/>
</dbReference>
<protein>
    <recommendedName>
        <fullName evidence="7">Transcription initiation factor TFIID subunit 12 domain-containing protein</fullName>
    </recommendedName>
</protein>
<evidence type="ECO:0000313" key="8">
    <source>
        <dbReference type="EMBL" id="ORY31641.1"/>
    </source>
</evidence>
<dbReference type="OrthoDB" id="2193432at2759"/>
<comment type="caution">
    <text evidence="8">The sequence shown here is derived from an EMBL/GenBank/DDBJ whole genome shotgun (WGS) entry which is preliminary data.</text>
</comment>
<accession>A0A1Y2B9V9</accession>
<gene>
    <name evidence="8" type="ORF">BCR39DRAFT_526091</name>
</gene>
<feature type="domain" description="Transcription initiation factor TFIID subunit 12" evidence="7">
    <location>
        <begin position="256"/>
        <end position="321"/>
    </location>
</feature>
<feature type="compositionally biased region" description="Low complexity" evidence="6">
    <location>
        <begin position="137"/>
        <end position="158"/>
    </location>
</feature>
<evidence type="ECO:0000256" key="3">
    <source>
        <dbReference type="ARBA" id="ARBA00023015"/>
    </source>
</evidence>
<feature type="region of interest" description="Disordered" evidence="6">
    <location>
        <begin position="203"/>
        <end position="234"/>
    </location>
</feature>
<dbReference type="PANTHER" id="PTHR12264:SF21">
    <property type="entry name" value="TRANSCRIPTION INITIATION FACTOR TFIID SUBUNIT 12"/>
    <property type="match status" value="1"/>
</dbReference>
<dbReference type="SUPFAM" id="SSF47113">
    <property type="entry name" value="Histone-fold"/>
    <property type="match status" value="1"/>
</dbReference>
<dbReference type="GO" id="GO:0005669">
    <property type="term" value="C:transcription factor TFIID complex"/>
    <property type="evidence" value="ECO:0007669"/>
    <property type="project" value="InterPro"/>
</dbReference>
<dbReference type="EMBL" id="MCFC01000014">
    <property type="protein sequence ID" value="ORY31641.1"/>
    <property type="molecule type" value="Genomic_DNA"/>
</dbReference>
<evidence type="ECO:0000256" key="2">
    <source>
        <dbReference type="ARBA" id="ARBA00007530"/>
    </source>
</evidence>
<keyword evidence="3" id="KW-0805">Transcription regulation</keyword>
<evidence type="ECO:0000256" key="5">
    <source>
        <dbReference type="ARBA" id="ARBA00023242"/>
    </source>
</evidence>
<dbReference type="Pfam" id="PF03847">
    <property type="entry name" value="TFIID_20kDa"/>
    <property type="match status" value="1"/>
</dbReference>
<dbReference type="GO" id="GO:0051123">
    <property type="term" value="P:RNA polymerase II preinitiation complex assembly"/>
    <property type="evidence" value="ECO:0007669"/>
    <property type="project" value="TreeGrafter"/>
</dbReference>
<evidence type="ECO:0000313" key="9">
    <source>
        <dbReference type="Proteomes" id="UP000193986"/>
    </source>
</evidence>
<dbReference type="Gene3D" id="1.10.20.10">
    <property type="entry name" value="Histone, subunit A"/>
    <property type="match status" value="1"/>
</dbReference>
<dbReference type="InParanoid" id="A0A1Y2B9V9"/>
<dbReference type="Proteomes" id="UP000193986">
    <property type="component" value="Unassembled WGS sequence"/>
</dbReference>
<feature type="region of interest" description="Disordered" evidence="6">
    <location>
        <begin position="338"/>
        <end position="364"/>
    </location>
</feature>
<dbReference type="PANTHER" id="PTHR12264">
    <property type="entry name" value="TRANSCRIPTION INITIATION FACTOR TFIID SUBUNIT 12"/>
    <property type="match status" value="1"/>
</dbReference>
<dbReference type="GO" id="GO:0046982">
    <property type="term" value="F:protein heterodimerization activity"/>
    <property type="evidence" value="ECO:0007669"/>
    <property type="project" value="InterPro"/>
</dbReference>
<dbReference type="STRING" id="71784.A0A1Y2B9V9"/>
<organism evidence="8 9">
    <name type="scientific">Naematelia encephala</name>
    <dbReference type="NCBI Taxonomy" id="71784"/>
    <lineage>
        <taxon>Eukaryota</taxon>
        <taxon>Fungi</taxon>
        <taxon>Dikarya</taxon>
        <taxon>Basidiomycota</taxon>
        <taxon>Agaricomycotina</taxon>
        <taxon>Tremellomycetes</taxon>
        <taxon>Tremellales</taxon>
        <taxon>Naemateliaceae</taxon>
        <taxon>Naematelia</taxon>
    </lineage>
</organism>
<evidence type="ECO:0000256" key="4">
    <source>
        <dbReference type="ARBA" id="ARBA00023163"/>
    </source>
</evidence>
<evidence type="ECO:0000259" key="7">
    <source>
        <dbReference type="Pfam" id="PF03847"/>
    </source>
</evidence>
<comment type="similarity">
    <text evidence="2">Belongs to the TAF12 family.</text>
</comment>
<evidence type="ECO:0000256" key="6">
    <source>
        <dbReference type="SAM" id="MobiDB-lite"/>
    </source>
</evidence>
<dbReference type="GO" id="GO:0017025">
    <property type="term" value="F:TBP-class protein binding"/>
    <property type="evidence" value="ECO:0007669"/>
    <property type="project" value="TreeGrafter"/>
</dbReference>
<dbReference type="GO" id="GO:0003677">
    <property type="term" value="F:DNA binding"/>
    <property type="evidence" value="ECO:0007669"/>
    <property type="project" value="TreeGrafter"/>
</dbReference>
<evidence type="ECO:0000256" key="1">
    <source>
        <dbReference type="ARBA" id="ARBA00004123"/>
    </source>
</evidence>
<feature type="region of interest" description="Disordered" evidence="6">
    <location>
        <begin position="127"/>
        <end position="158"/>
    </location>
</feature>
<keyword evidence="9" id="KW-1185">Reference proteome</keyword>
<dbReference type="InterPro" id="IPR037794">
    <property type="entry name" value="TAF12"/>
</dbReference>
<dbReference type="AlphaFoldDB" id="A0A1Y2B9V9"/>
<dbReference type="GO" id="GO:0000124">
    <property type="term" value="C:SAGA complex"/>
    <property type="evidence" value="ECO:0007669"/>
    <property type="project" value="InterPro"/>
</dbReference>
<keyword evidence="5" id="KW-0539">Nucleus</keyword>